<evidence type="ECO:0000313" key="2">
    <source>
        <dbReference type="EMBL" id="GJS87886.1"/>
    </source>
</evidence>
<reference evidence="2" key="1">
    <citation type="journal article" date="2022" name="Int. J. Mol. Sci.">
        <title>Draft Genome of Tanacetum Coccineum: Genomic Comparison of Closely Related Tanacetum-Family Plants.</title>
        <authorList>
            <person name="Yamashiro T."/>
            <person name="Shiraishi A."/>
            <person name="Nakayama K."/>
            <person name="Satake H."/>
        </authorList>
    </citation>
    <scope>NUCLEOTIDE SEQUENCE</scope>
</reference>
<protein>
    <recommendedName>
        <fullName evidence="1">CCHC-type domain-containing protein</fullName>
    </recommendedName>
</protein>
<evidence type="ECO:0000259" key="1">
    <source>
        <dbReference type="SMART" id="SM00343"/>
    </source>
</evidence>
<gene>
    <name evidence="2" type="ORF">Tco_0770522</name>
</gene>
<organism evidence="2 3">
    <name type="scientific">Tanacetum coccineum</name>
    <dbReference type="NCBI Taxonomy" id="301880"/>
    <lineage>
        <taxon>Eukaryota</taxon>
        <taxon>Viridiplantae</taxon>
        <taxon>Streptophyta</taxon>
        <taxon>Embryophyta</taxon>
        <taxon>Tracheophyta</taxon>
        <taxon>Spermatophyta</taxon>
        <taxon>Magnoliopsida</taxon>
        <taxon>eudicotyledons</taxon>
        <taxon>Gunneridae</taxon>
        <taxon>Pentapetalae</taxon>
        <taxon>asterids</taxon>
        <taxon>campanulids</taxon>
        <taxon>Asterales</taxon>
        <taxon>Asteraceae</taxon>
        <taxon>Asteroideae</taxon>
        <taxon>Anthemideae</taxon>
        <taxon>Anthemidinae</taxon>
        <taxon>Tanacetum</taxon>
    </lineage>
</organism>
<accession>A0ABQ4ZF53</accession>
<dbReference type="Proteomes" id="UP001151760">
    <property type="component" value="Unassembled WGS sequence"/>
</dbReference>
<sequence>MYNLGVITLVNHQEATKDIWDKVKLLMKVNTKFLNALPSKWSKFVTDVKLAKSLYTTNYDQLYAYLSQHERHANEVRITHERYPDPLALVANSPTLYNPSQSPQHSGSLMYPPPQQFTLVYATPIHHQHHYTLVNPQQHLVSHQPFISPLVTQQSQAKFTQLDSSLTVPMFPPSNNQLRTSSNPRNHATIQDGRVTVQQFKGRQNQSYVGTRNREIAATSNENFVAGQPRVVKCYNCQGEWHMARQCTQSKRPRNAAWFKDKLMLAESQEAGQILDEEQLAFLADPGISEAPIAQQTIPQNSAFQTKDLDAYDSDCDDLSSAKAVLMANLLRCDPEVLSKVPYSDSYPDDMINQNVQEMQYSVQTHIDDFQDNEIHSDSNIISYSQYLQESQDAVIQDTNSFAPNDLLVLSLVEQMTNHVAHLDKENHIDKMVNESLTVDLERYKE</sequence>
<proteinExistence type="predicted"/>
<name>A0ABQ4ZF53_9ASTR</name>
<reference evidence="2" key="2">
    <citation type="submission" date="2022-01" db="EMBL/GenBank/DDBJ databases">
        <authorList>
            <person name="Yamashiro T."/>
            <person name="Shiraishi A."/>
            <person name="Satake H."/>
            <person name="Nakayama K."/>
        </authorList>
    </citation>
    <scope>NUCLEOTIDE SEQUENCE</scope>
</reference>
<comment type="caution">
    <text evidence="2">The sequence shown here is derived from an EMBL/GenBank/DDBJ whole genome shotgun (WGS) entry which is preliminary data.</text>
</comment>
<evidence type="ECO:0000313" key="3">
    <source>
        <dbReference type="Proteomes" id="UP001151760"/>
    </source>
</evidence>
<feature type="domain" description="CCHC-type" evidence="1">
    <location>
        <begin position="233"/>
        <end position="249"/>
    </location>
</feature>
<dbReference type="SMART" id="SM00343">
    <property type="entry name" value="ZnF_C2HC"/>
    <property type="match status" value="1"/>
</dbReference>
<dbReference type="EMBL" id="BQNB010011233">
    <property type="protein sequence ID" value="GJS87886.1"/>
    <property type="molecule type" value="Genomic_DNA"/>
</dbReference>
<dbReference type="InterPro" id="IPR001878">
    <property type="entry name" value="Znf_CCHC"/>
</dbReference>
<dbReference type="Gene3D" id="4.10.60.10">
    <property type="entry name" value="Zinc finger, CCHC-type"/>
    <property type="match status" value="1"/>
</dbReference>
<keyword evidence="3" id="KW-1185">Reference proteome</keyword>